<dbReference type="PANTHER" id="PTHR34703:SF1">
    <property type="entry name" value="ANTIPORTER SUBUNIT MNHG2-RELATED"/>
    <property type="match status" value="1"/>
</dbReference>
<proteinExistence type="inferred from homology"/>
<dbReference type="Proteomes" id="UP000315983">
    <property type="component" value="Unassembled WGS sequence"/>
</dbReference>
<sequence length="118" mass="12143">MIRTLLASALLAIGAGLIVVSSLGLIRLPDVYNRMNAVAKAGSLGLICILLAVLLLLPGVRTAVVALVAIGLQLVSAPVGGYALARAAYRAGSPLADSTRYDELGGRVPPARRRAARE</sequence>
<dbReference type="AlphaFoldDB" id="A0A542XPP8"/>
<comment type="caution">
    <text evidence="4">The sequence shown here is derived from an EMBL/GenBank/DDBJ whole genome shotgun (WGS) entry which is preliminary data.</text>
</comment>
<keyword evidence="6" id="KW-1185">Reference proteome</keyword>
<feature type="transmembrane region" description="Helical" evidence="2">
    <location>
        <begin position="6"/>
        <end position="26"/>
    </location>
</feature>
<dbReference type="Pfam" id="PF03334">
    <property type="entry name" value="PhaG_MnhG_YufB"/>
    <property type="match status" value="1"/>
</dbReference>
<dbReference type="Proteomes" id="UP000677457">
    <property type="component" value="Unassembled WGS sequence"/>
</dbReference>
<dbReference type="OMA" id="MFIARSA"/>
<keyword evidence="2" id="KW-0812">Transmembrane</keyword>
<dbReference type="EMBL" id="BOQM01000022">
    <property type="protein sequence ID" value="GIM86171.1"/>
    <property type="molecule type" value="Genomic_DNA"/>
</dbReference>
<comment type="similarity">
    <text evidence="1">Belongs to the CPA3 antiporters (TC 2.A.63) subunit G family.</text>
</comment>
<dbReference type="GO" id="GO:0015385">
    <property type="term" value="F:sodium:proton antiporter activity"/>
    <property type="evidence" value="ECO:0007669"/>
    <property type="project" value="TreeGrafter"/>
</dbReference>
<dbReference type="InterPro" id="IPR005133">
    <property type="entry name" value="PhaG_MnhG_YufB"/>
</dbReference>
<evidence type="ECO:0000313" key="5">
    <source>
        <dbReference type="Proteomes" id="UP000315983"/>
    </source>
</evidence>
<keyword evidence="2" id="KW-0472">Membrane</keyword>
<evidence type="ECO:0000313" key="6">
    <source>
        <dbReference type="Proteomes" id="UP000677457"/>
    </source>
</evidence>
<gene>
    <name evidence="3" type="primary">mnhG</name>
    <name evidence="4" type="ORF">FB564_2949</name>
    <name evidence="3" type="ORF">Sar04_29070</name>
</gene>
<name>A0A542XPP8_SALAC</name>
<feature type="transmembrane region" description="Helical" evidence="2">
    <location>
        <begin position="63"/>
        <end position="85"/>
    </location>
</feature>
<dbReference type="PANTHER" id="PTHR34703">
    <property type="entry name" value="ANTIPORTER SUBUNIT MNHG2-RELATED"/>
    <property type="match status" value="1"/>
</dbReference>
<dbReference type="NCBIfam" id="TIGR01300">
    <property type="entry name" value="CPA3_mnhG_phaG"/>
    <property type="match status" value="1"/>
</dbReference>
<keyword evidence="2" id="KW-1133">Transmembrane helix</keyword>
<protein>
    <submittedName>
        <fullName evidence="4">Multicomponent Na+:H+ antiporter subunit G</fullName>
    </submittedName>
    <submittedName>
        <fullName evidence="3">Na+/H+ antiporter subunit G</fullName>
    </submittedName>
</protein>
<feature type="transmembrane region" description="Helical" evidence="2">
    <location>
        <begin position="38"/>
        <end position="57"/>
    </location>
</feature>
<accession>A0A542XPP8</accession>
<organism evidence="4 5">
    <name type="scientific">Salinispora arenicola</name>
    <dbReference type="NCBI Taxonomy" id="168697"/>
    <lineage>
        <taxon>Bacteria</taxon>
        <taxon>Bacillati</taxon>
        <taxon>Actinomycetota</taxon>
        <taxon>Actinomycetes</taxon>
        <taxon>Micromonosporales</taxon>
        <taxon>Micromonosporaceae</taxon>
        <taxon>Salinispora</taxon>
    </lineage>
</organism>
<dbReference type="EMBL" id="VFOL01000001">
    <property type="protein sequence ID" value="TQL37780.1"/>
    <property type="molecule type" value="Genomic_DNA"/>
</dbReference>
<reference evidence="4 5" key="1">
    <citation type="submission" date="2019-06" db="EMBL/GenBank/DDBJ databases">
        <title>Sequencing the genomes of 1000 actinobacteria strains.</title>
        <authorList>
            <person name="Klenk H.-P."/>
        </authorList>
    </citation>
    <scope>NUCLEOTIDE SEQUENCE [LARGE SCALE GENOMIC DNA]</scope>
    <source>
        <strain evidence="4 5">DSM 44819</strain>
    </source>
</reference>
<evidence type="ECO:0000313" key="4">
    <source>
        <dbReference type="EMBL" id="TQL37780.1"/>
    </source>
</evidence>
<reference evidence="3 6" key="2">
    <citation type="submission" date="2021-03" db="EMBL/GenBank/DDBJ databases">
        <title>Whole genome shotgun sequence of Salinispora arenicola NBRC 105043.</title>
        <authorList>
            <person name="Komaki H."/>
            <person name="Tamura T."/>
        </authorList>
    </citation>
    <scope>NUCLEOTIDE SEQUENCE [LARGE SCALE GENOMIC DNA]</scope>
    <source>
        <strain evidence="3 6">NBRC 105043</strain>
    </source>
</reference>
<evidence type="ECO:0000256" key="1">
    <source>
        <dbReference type="ARBA" id="ARBA00008404"/>
    </source>
</evidence>
<evidence type="ECO:0000313" key="3">
    <source>
        <dbReference type="EMBL" id="GIM86171.1"/>
    </source>
</evidence>
<dbReference type="GeneID" id="93772172"/>
<evidence type="ECO:0000256" key="2">
    <source>
        <dbReference type="SAM" id="Phobius"/>
    </source>
</evidence>
<dbReference type="RefSeq" id="WP_012183546.1">
    <property type="nucleotide sequence ID" value="NZ_BOQM01000022.1"/>
</dbReference>